<dbReference type="SUPFAM" id="SSF52540">
    <property type="entry name" value="P-loop containing nucleoside triphosphate hydrolases"/>
    <property type="match status" value="1"/>
</dbReference>
<sequence length="223" mass="23706">MFITVCGQKGGVAKTCTSIHLASVWAAQGQNVCLVDADRNRSALAYGSRGKLPFAIVPVEAAAKASRFADIVITDGQASSDEEELKHMAAGSDLVLLPTAPKARSVELTVELASLLKALNIIHAVLLVKVDLRQKRAADEARLALNKFDLTVLEGEIPLLSAFDKAEHQGSAVLDAVDDKGRSDPRRMSGWSAYCSTANQIKCLISKPSLSTSKAIEVLPLIA</sequence>
<dbReference type="OrthoDB" id="9804460at2"/>
<dbReference type="InterPro" id="IPR050678">
    <property type="entry name" value="DNA_Partitioning_ATPase"/>
</dbReference>
<gene>
    <name evidence="2" type="ordered locus">P9211_06541</name>
</gene>
<dbReference type="PANTHER" id="PTHR13696:SF96">
    <property type="entry name" value="COBQ_COBB_MIND_PARA NUCLEOTIDE BINDING DOMAIN-CONTAINING PROTEIN"/>
    <property type="match status" value="1"/>
</dbReference>
<dbReference type="HOGENOM" id="CLU_037612_5_6_3"/>
<dbReference type="PANTHER" id="PTHR13696">
    <property type="entry name" value="P-LOOP CONTAINING NUCLEOSIDE TRIPHOSPHATE HYDROLASE"/>
    <property type="match status" value="1"/>
</dbReference>
<organism evidence="2 3">
    <name type="scientific">Prochlorococcus marinus (strain MIT 9211)</name>
    <dbReference type="NCBI Taxonomy" id="93059"/>
    <lineage>
        <taxon>Bacteria</taxon>
        <taxon>Bacillati</taxon>
        <taxon>Cyanobacteriota</taxon>
        <taxon>Cyanophyceae</taxon>
        <taxon>Synechococcales</taxon>
        <taxon>Prochlorococcaceae</taxon>
        <taxon>Prochlorococcus</taxon>
    </lineage>
</organism>
<dbReference type="InterPro" id="IPR027417">
    <property type="entry name" value="P-loop_NTPase"/>
</dbReference>
<dbReference type="Gene3D" id="3.40.50.300">
    <property type="entry name" value="P-loop containing nucleotide triphosphate hydrolases"/>
    <property type="match status" value="1"/>
</dbReference>
<dbReference type="EMBL" id="CP000878">
    <property type="protein sequence ID" value="ABX08585.1"/>
    <property type="molecule type" value="Genomic_DNA"/>
</dbReference>
<dbReference type="STRING" id="93059.P9211_06541"/>
<dbReference type="eggNOG" id="COG1192">
    <property type="taxonomic scope" value="Bacteria"/>
</dbReference>
<dbReference type="AlphaFoldDB" id="A9B9S3"/>
<evidence type="ECO:0000313" key="3">
    <source>
        <dbReference type="Proteomes" id="UP000000788"/>
    </source>
</evidence>
<keyword evidence="3" id="KW-1185">Reference proteome</keyword>
<feature type="domain" description="CobQ/CobB/MinD/ParA nucleotide binding" evidence="1">
    <location>
        <begin position="3"/>
        <end position="171"/>
    </location>
</feature>
<dbReference type="Proteomes" id="UP000000788">
    <property type="component" value="Chromosome"/>
</dbReference>
<reference evidence="2 3" key="1">
    <citation type="journal article" date="2007" name="PLoS Genet.">
        <title>Patterns and implications of gene gain and loss in the evolution of Prochlorococcus.</title>
        <authorList>
            <person name="Kettler G.C."/>
            <person name="Martiny A.C."/>
            <person name="Huang K."/>
            <person name="Zucker J."/>
            <person name="Coleman M.L."/>
            <person name="Rodrigue S."/>
            <person name="Chen F."/>
            <person name="Lapidus A."/>
            <person name="Ferriera S."/>
            <person name="Johnson J."/>
            <person name="Steglich C."/>
            <person name="Church G.M."/>
            <person name="Richardson P."/>
            <person name="Chisholm S.W."/>
        </authorList>
    </citation>
    <scope>NUCLEOTIDE SEQUENCE [LARGE SCALE GENOMIC DNA]</scope>
    <source>
        <strain evidence="3">MIT 9211</strain>
    </source>
</reference>
<dbReference type="InterPro" id="IPR002586">
    <property type="entry name" value="CobQ/CobB/MinD/ParA_Nub-bd_dom"/>
</dbReference>
<dbReference type="KEGG" id="pmj:P9211_06541"/>
<dbReference type="CDD" id="cd02042">
    <property type="entry name" value="ParAB_family"/>
    <property type="match status" value="1"/>
</dbReference>
<dbReference type="Pfam" id="PF01656">
    <property type="entry name" value="CbiA"/>
    <property type="match status" value="1"/>
</dbReference>
<dbReference type="RefSeq" id="WP_012195207.1">
    <property type="nucleotide sequence ID" value="NC_009976.1"/>
</dbReference>
<evidence type="ECO:0000259" key="1">
    <source>
        <dbReference type="Pfam" id="PF01656"/>
    </source>
</evidence>
<evidence type="ECO:0000313" key="2">
    <source>
        <dbReference type="EMBL" id="ABX08585.1"/>
    </source>
</evidence>
<protein>
    <submittedName>
        <fullName evidence="2">ATPases involved in chromosome partitioning</fullName>
    </submittedName>
</protein>
<accession>A9B9S3</accession>
<proteinExistence type="predicted"/>
<name>A9B9S3_PROM4</name>